<gene>
    <name evidence="1" type="ORF">Mcate_00740</name>
</gene>
<sequence>MRYARIGWLVLLLGLGWAWGHPFEGSGGYVQGQVDFEPNDAPPIAGKATVAWIEYIQVGGLPINPQDCFCTLLFYQGRVSATAQPDAQVRLQLNPRTGRVEGVVTFPKPGPYFLVLMGRPLPGKRVPPFIMHSIIQVLPRPAGR</sequence>
<comment type="caution">
    <text evidence="1">The sequence shown here is derived from an EMBL/GenBank/DDBJ whole genome shotgun (WGS) entry which is preliminary data.</text>
</comment>
<dbReference type="EMBL" id="QWKX01000013">
    <property type="protein sequence ID" value="RIH78564.1"/>
    <property type="molecule type" value="Genomic_DNA"/>
</dbReference>
<dbReference type="AlphaFoldDB" id="A0A399E1L9"/>
<evidence type="ECO:0000313" key="1">
    <source>
        <dbReference type="EMBL" id="RIH78564.1"/>
    </source>
</evidence>
<dbReference type="RefSeq" id="WP_027886905.1">
    <property type="nucleotide sequence ID" value="NZ_JBHSXZ010000002.1"/>
</dbReference>
<protein>
    <submittedName>
        <fullName evidence="1">Uncharacterized protein</fullName>
    </submittedName>
</protein>
<reference evidence="1 2" key="1">
    <citation type="submission" date="2018-08" db="EMBL/GenBank/DDBJ databases">
        <title>Meiothermus cateniformans JCM 15151 genome sequencing project.</title>
        <authorList>
            <person name="Da Costa M.S."/>
            <person name="Albuquerque L."/>
            <person name="Raposo P."/>
            <person name="Froufe H.J.C."/>
            <person name="Barroso C.S."/>
            <person name="Egas C."/>
        </authorList>
    </citation>
    <scope>NUCLEOTIDE SEQUENCE [LARGE SCALE GENOMIC DNA]</scope>
    <source>
        <strain evidence="1 2">JCM 15151</strain>
    </source>
</reference>
<dbReference type="OrthoDB" id="26013at2"/>
<proteinExistence type="predicted"/>
<dbReference type="Proteomes" id="UP000266089">
    <property type="component" value="Unassembled WGS sequence"/>
</dbReference>
<evidence type="ECO:0000313" key="2">
    <source>
        <dbReference type="Proteomes" id="UP000266089"/>
    </source>
</evidence>
<accession>A0A399E1L9</accession>
<name>A0A399E1L9_9DEIN</name>
<organism evidence="1 2">
    <name type="scientific">Meiothermus taiwanensis</name>
    <dbReference type="NCBI Taxonomy" id="172827"/>
    <lineage>
        <taxon>Bacteria</taxon>
        <taxon>Thermotogati</taxon>
        <taxon>Deinococcota</taxon>
        <taxon>Deinococci</taxon>
        <taxon>Thermales</taxon>
        <taxon>Thermaceae</taxon>
        <taxon>Meiothermus</taxon>
    </lineage>
</organism>